<dbReference type="SUPFAM" id="SSF53474">
    <property type="entry name" value="alpha/beta-Hydrolases"/>
    <property type="match status" value="1"/>
</dbReference>
<protein>
    <submittedName>
        <fullName evidence="4">Phospholipase/carboxylesterase</fullName>
    </submittedName>
</protein>
<accession>A0A1I5C629</accession>
<dbReference type="PANTHER" id="PTHR10655:SF17">
    <property type="entry name" value="LYSOPHOSPHOLIPASE-LIKE PROTEIN 1"/>
    <property type="match status" value="1"/>
</dbReference>
<dbReference type="Pfam" id="PF02230">
    <property type="entry name" value="Abhydrolase_2"/>
    <property type="match status" value="1"/>
</dbReference>
<gene>
    <name evidence="4" type="ORF">SAMN05216386_1974</name>
</gene>
<dbReference type="PANTHER" id="PTHR10655">
    <property type="entry name" value="LYSOPHOSPHOLIPASE-RELATED"/>
    <property type="match status" value="1"/>
</dbReference>
<evidence type="ECO:0000313" key="5">
    <source>
        <dbReference type="Proteomes" id="UP000183107"/>
    </source>
</evidence>
<keyword evidence="5" id="KW-1185">Reference proteome</keyword>
<dbReference type="EMBL" id="FOVJ01000003">
    <property type="protein sequence ID" value="SFN82262.1"/>
    <property type="molecule type" value="Genomic_DNA"/>
</dbReference>
<dbReference type="AlphaFoldDB" id="A0A1I5C629"/>
<evidence type="ECO:0000313" key="4">
    <source>
        <dbReference type="EMBL" id="SFN82262.1"/>
    </source>
</evidence>
<name>A0A1I5C629_9PROT</name>
<evidence type="ECO:0000259" key="3">
    <source>
        <dbReference type="Pfam" id="PF02230"/>
    </source>
</evidence>
<dbReference type="Proteomes" id="UP000183107">
    <property type="component" value="Unassembled WGS sequence"/>
</dbReference>
<dbReference type="InterPro" id="IPR003140">
    <property type="entry name" value="PLipase/COase/thioEstase"/>
</dbReference>
<feature type="domain" description="Phospholipase/carboxylesterase/thioesterase" evidence="3">
    <location>
        <begin position="18"/>
        <end position="225"/>
    </location>
</feature>
<proteinExistence type="inferred from homology"/>
<organism evidence="4 5">
    <name type="scientific">Nitrosospira briensis</name>
    <dbReference type="NCBI Taxonomy" id="35799"/>
    <lineage>
        <taxon>Bacteria</taxon>
        <taxon>Pseudomonadati</taxon>
        <taxon>Pseudomonadota</taxon>
        <taxon>Betaproteobacteria</taxon>
        <taxon>Nitrosomonadales</taxon>
        <taxon>Nitrosomonadaceae</taxon>
        <taxon>Nitrosospira</taxon>
    </lineage>
</organism>
<dbReference type="GO" id="GO:0016787">
    <property type="term" value="F:hydrolase activity"/>
    <property type="evidence" value="ECO:0007669"/>
    <property type="project" value="UniProtKB-KW"/>
</dbReference>
<dbReference type="OrthoDB" id="9801763at2"/>
<keyword evidence="2" id="KW-0378">Hydrolase</keyword>
<evidence type="ECO:0000256" key="1">
    <source>
        <dbReference type="ARBA" id="ARBA00006499"/>
    </source>
</evidence>
<dbReference type="Gene3D" id="3.40.50.1820">
    <property type="entry name" value="alpha/beta hydrolase"/>
    <property type="match status" value="1"/>
</dbReference>
<dbReference type="InterPro" id="IPR029058">
    <property type="entry name" value="AB_hydrolase_fold"/>
</dbReference>
<dbReference type="InterPro" id="IPR050565">
    <property type="entry name" value="LYPA1-2/EST-like"/>
</dbReference>
<dbReference type="RefSeq" id="WP_074797010.1">
    <property type="nucleotide sequence ID" value="NZ_FOVJ01000003.1"/>
</dbReference>
<evidence type="ECO:0000256" key="2">
    <source>
        <dbReference type="ARBA" id="ARBA00022801"/>
    </source>
</evidence>
<comment type="similarity">
    <text evidence="1">Belongs to the AB hydrolase superfamily. AB hydrolase 2 family.</text>
</comment>
<sequence>MTAIPSNLIPAIERETGTNPTHTILWMHGLGADGSDFVPFVEELELPPALHIRFLFPHAPTRPVSINRGMVMRAWYDFDIVDTGIGLHENVASLHASQRAIEALIANEKQRGVKPENIVLGGFSQGGAMALQTGLRYPEKLAGIIALSSYLPVPRMLAVEAHPANFSTPVFMAHGEIDHSIPMMFAEASRKQLRESGYIVEWHEYRMAHAVCQEEIADISKWLRRVLA</sequence>
<reference evidence="5" key="1">
    <citation type="submission" date="2016-10" db="EMBL/GenBank/DDBJ databases">
        <authorList>
            <person name="Varghese N."/>
        </authorList>
    </citation>
    <scope>NUCLEOTIDE SEQUENCE [LARGE SCALE GENOMIC DNA]</scope>
    <source>
        <strain evidence="5">Nsp8</strain>
    </source>
</reference>